<gene>
    <name evidence="1" type="ORF">LCGC14_1557520</name>
</gene>
<dbReference type="AlphaFoldDB" id="A0A0F9L4T2"/>
<name>A0A0F9L4T2_9ZZZZ</name>
<accession>A0A0F9L4T2</accession>
<protein>
    <submittedName>
        <fullName evidence="1">Uncharacterized protein</fullName>
    </submittedName>
</protein>
<reference evidence="1" key="1">
    <citation type="journal article" date="2015" name="Nature">
        <title>Complex archaea that bridge the gap between prokaryotes and eukaryotes.</title>
        <authorList>
            <person name="Spang A."/>
            <person name="Saw J.H."/>
            <person name="Jorgensen S.L."/>
            <person name="Zaremba-Niedzwiedzka K."/>
            <person name="Martijn J."/>
            <person name="Lind A.E."/>
            <person name="van Eijk R."/>
            <person name="Schleper C."/>
            <person name="Guy L."/>
            <person name="Ettema T.J."/>
        </authorList>
    </citation>
    <scope>NUCLEOTIDE SEQUENCE</scope>
</reference>
<proteinExistence type="predicted"/>
<organism evidence="1">
    <name type="scientific">marine sediment metagenome</name>
    <dbReference type="NCBI Taxonomy" id="412755"/>
    <lineage>
        <taxon>unclassified sequences</taxon>
        <taxon>metagenomes</taxon>
        <taxon>ecological metagenomes</taxon>
    </lineage>
</organism>
<evidence type="ECO:0000313" key="1">
    <source>
        <dbReference type="EMBL" id="KKM48674.1"/>
    </source>
</evidence>
<dbReference type="EMBL" id="LAZR01011991">
    <property type="protein sequence ID" value="KKM48674.1"/>
    <property type="molecule type" value="Genomic_DNA"/>
</dbReference>
<comment type="caution">
    <text evidence="1">The sequence shown here is derived from an EMBL/GenBank/DDBJ whole genome shotgun (WGS) entry which is preliminary data.</text>
</comment>
<sequence>MANRAIEMLKESRLAKVISDIEAGEQVDYGRVATLQAFDTARAGEVFLAERLKMEDEANRQMEEILNE</sequence>